<gene>
    <name evidence="1" type="ORF">ACI43T_10290</name>
</gene>
<reference evidence="1 2" key="1">
    <citation type="submission" date="2024-11" db="EMBL/GenBank/DDBJ databases">
        <authorList>
            <person name="Mikucki A.G."/>
            <person name="Kahler C.M."/>
        </authorList>
    </citation>
    <scope>NUCLEOTIDE SEQUENCE [LARGE SCALE GENOMIC DNA]</scope>
    <source>
        <strain evidence="1 2">EXNM717</strain>
    </source>
</reference>
<dbReference type="InterPro" id="IPR035069">
    <property type="entry name" value="TTHA1013/TTHA0281-like"/>
</dbReference>
<evidence type="ECO:0000313" key="1">
    <source>
        <dbReference type="EMBL" id="MFK7642870.1"/>
    </source>
</evidence>
<name>A0ABW8Q5L0_9NEIS</name>
<dbReference type="SUPFAM" id="SSF143100">
    <property type="entry name" value="TTHA1013/TTHA0281-like"/>
    <property type="match status" value="1"/>
</dbReference>
<dbReference type="Proteomes" id="UP001621964">
    <property type="component" value="Unassembled WGS sequence"/>
</dbReference>
<dbReference type="EMBL" id="JBJGEB010000012">
    <property type="protein sequence ID" value="MFK7642870.1"/>
    <property type="molecule type" value="Genomic_DNA"/>
</dbReference>
<proteinExistence type="predicted"/>
<dbReference type="RefSeq" id="WP_107842571.1">
    <property type="nucleotide sequence ID" value="NZ_JBJGEB010000012.1"/>
</dbReference>
<organism evidence="1 2">
    <name type="scientific">Neisseria oralis</name>
    <dbReference type="NCBI Taxonomy" id="1107316"/>
    <lineage>
        <taxon>Bacteria</taxon>
        <taxon>Pseudomonadati</taxon>
        <taxon>Pseudomonadota</taxon>
        <taxon>Betaproteobacteria</taxon>
        <taxon>Neisseriales</taxon>
        <taxon>Neisseriaceae</taxon>
        <taxon>Neisseria</taxon>
    </lineage>
</organism>
<comment type="caution">
    <text evidence="1">The sequence shown here is derived from an EMBL/GenBank/DDBJ whole genome shotgun (WGS) entry which is preliminary data.</text>
</comment>
<sequence>MYYPAKFTPAEEGGYVVTFRDIPEAITQGDDMTEAVEMAEDVLQSAMDFYFEDQRPAPLPSAPEEGERLVALPLSVYSKVLLLNEMLAQDVSKSELARRLETTPQEVQRITGLHHATKIDTVVRALAQLGKQLEIRLA</sequence>
<keyword evidence="2" id="KW-1185">Reference proteome</keyword>
<accession>A0ABW8Q5L0</accession>
<protein>
    <submittedName>
        <fullName evidence="1">Type II toxin-antitoxin system HicB family antitoxin</fullName>
    </submittedName>
</protein>
<evidence type="ECO:0000313" key="2">
    <source>
        <dbReference type="Proteomes" id="UP001621964"/>
    </source>
</evidence>
<dbReference type="Gene3D" id="3.30.160.250">
    <property type="match status" value="1"/>
</dbReference>